<dbReference type="Proteomes" id="UP000317046">
    <property type="component" value="Unassembled WGS sequence"/>
</dbReference>
<evidence type="ECO:0000256" key="1">
    <source>
        <dbReference type="ARBA" id="ARBA00022801"/>
    </source>
</evidence>
<proteinExistence type="predicted"/>
<gene>
    <name evidence="2" type="ORF">CCE01nite_24800</name>
</gene>
<dbReference type="InterPro" id="IPR010905">
    <property type="entry name" value="Glyco_hydro_88"/>
</dbReference>
<dbReference type="InterPro" id="IPR008928">
    <property type="entry name" value="6-hairpin_glycosidase_sf"/>
</dbReference>
<keyword evidence="1" id="KW-0378">Hydrolase</keyword>
<dbReference type="GO" id="GO:0005975">
    <property type="term" value="P:carbohydrate metabolic process"/>
    <property type="evidence" value="ECO:0007669"/>
    <property type="project" value="InterPro"/>
</dbReference>
<reference evidence="2" key="1">
    <citation type="submission" date="2019-06" db="EMBL/GenBank/DDBJ databases">
        <title>Whole genome shotgun sequence of Cellulomonas cellasea NBRC 3753.</title>
        <authorList>
            <person name="Hosoyama A."/>
            <person name="Uohara A."/>
            <person name="Ohji S."/>
            <person name="Ichikawa N."/>
        </authorList>
    </citation>
    <scope>NUCLEOTIDE SEQUENCE [LARGE SCALE GENOMIC DNA]</scope>
    <source>
        <strain evidence="2">NBRC 3753</strain>
    </source>
</reference>
<dbReference type="EMBL" id="BJLR01000022">
    <property type="protein sequence ID" value="GEA88531.1"/>
    <property type="molecule type" value="Genomic_DNA"/>
</dbReference>
<protein>
    <recommendedName>
        <fullName evidence="4">Glycosyl hydrolase</fullName>
    </recommendedName>
</protein>
<dbReference type="RefSeq" id="WP_141372435.1">
    <property type="nucleotide sequence ID" value="NZ_BJLR01000022.1"/>
</dbReference>
<dbReference type="InterPro" id="IPR012341">
    <property type="entry name" value="6hp_glycosidase-like_sf"/>
</dbReference>
<dbReference type="GO" id="GO:0016787">
    <property type="term" value="F:hydrolase activity"/>
    <property type="evidence" value="ECO:0007669"/>
    <property type="project" value="UniProtKB-KW"/>
</dbReference>
<evidence type="ECO:0000313" key="3">
    <source>
        <dbReference type="Proteomes" id="UP000317046"/>
    </source>
</evidence>
<evidence type="ECO:0008006" key="4">
    <source>
        <dbReference type="Google" id="ProtNLM"/>
    </source>
</evidence>
<dbReference type="Gene3D" id="1.50.10.10">
    <property type="match status" value="1"/>
</dbReference>
<name>A0A4Y3KVN6_9CELL</name>
<dbReference type="InterPro" id="IPR052043">
    <property type="entry name" value="PolySaccharide_Degr_Enz"/>
</dbReference>
<dbReference type="AlphaFoldDB" id="A0A4Y3KVN6"/>
<accession>A0A4Y3KVN6</accession>
<organism evidence="2 3">
    <name type="scientific">Cellulomonas cellasea</name>
    <dbReference type="NCBI Taxonomy" id="43670"/>
    <lineage>
        <taxon>Bacteria</taxon>
        <taxon>Bacillati</taxon>
        <taxon>Actinomycetota</taxon>
        <taxon>Actinomycetes</taxon>
        <taxon>Micrococcales</taxon>
        <taxon>Cellulomonadaceae</taxon>
        <taxon>Cellulomonas</taxon>
    </lineage>
</organism>
<evidence type="ECO:0000313" key="2">
    <source>
        <dbReference type="EMBL" id="GEA88531.1"/>
    </source>
</evidence>
<keyword evidence="3" id="KW-1185">Reference proteome</keyword>
<dbReference type="PANTHER" id="PTHR33886">
    <property type="entry name" value="UNSATURATED RHAMNOGALACTURONAN HYDROLASE (EUROFUNG)"/>
    <property type="match status" value="1"/>
</dbReference>
<dbReference type="SUPFAM" id="SSF48208">
    <property type="entry name" value="Six-hairpin glycosidases"/>
    <property type="match status" value="1"/>
</dbReference>
<dbReference type="Pfam" id="PF07470">
    <property type="entry name" value="Glyco_hydro_88"/>
    <property type="match status" value="1"/>
</dbReference>
<comment type="caution">
    <text evidence="2">The sequence shown here is derived from an EMBL/GenBank/DDBJ whole genome shotgun (WGS) entry which is preliminary data.</text>
</comment>
<sequence>MDDDAAAWARLDPDQRRVLAALLAMQRQSWEQGVASHALLDLGLTGLAEVMARDAVTRQTSEGKLAEIEDGGIVNSAANGEAVLRAARRTGDPLLREAFDRQVRWIVRDAPRADDGTVLHLVGTREVWVDSVYMVLPLLVLAGEVEEAARQLAGHRARLVDQATGLYAARWDEDTARLTLAAPWGTGNGWVVAGIARALHLLDDPALPDGPGRGGDDGFRVDAAAHARDVIDACLAHRDADGVFHDVVTDPTTFSETNLAQMLAYAVLTGVADGWLPPSYAPVGRSLVAVARARVDRHGFVTPVCGAPRFDRPGTSAEAQSFFLLATAAAARTDV</sequence>
<dbReference type="PANTHER" id="PTHR33886:SF8">
    <property type="entry name" value="UNSATURATED RHAMNOGALACTURONAN HYDROLASE (EUROFUNG)"/>
    <property type="match status" value="1"/>
</dbReference>